<dbReference type="EMBL" id="MN738904">
    <property type="protein sequence ID" value="QHT30636.1"/>
    <property type="molecule type" value="Genomic_DNA"/>
</dbReference>
<sequence>MAFKFDENNFEKEFFDNYDHEDSDDFSFSLYIFAEKYVSKKSLIHNKKVVKYYYGTTENAIKVFEKSWKLEYYKDCLSKGLKTAYIELAAITLYKVFYGRFSAQR</sequence>
<dbReference type="AlphaFoldDB" id="A0A6C0EN82"/>
<accession>A0A6C0EN82</accession>
<proteinExistence type="predicted"/>
<protein>
    <submittedName>
        <fullName evidence="1">Uncharacterized protein</fullName>
    </submittedName>
</protein>
<organism evidence="1">
    <name type="scientific">viral metagenome</name>
    <dbReference type="NCBI Taxonomy" id="1070528"/>
    <lineage>
        <taxon>unclassified sequences</taxon>
        <taxon>metagenomes</taxon>
        <taxon>organismal metagenomes</taxon>
    </lineage>
</organism>
<reference evidence="1" key="1">
    <citation type="journal article" date="2020" name="Nature">
        <title>Giant virus diversity and host interactions through global metagenomics.</title>
        <authorList>
            <person name="Schulz F."/>
            <person name="Roux S."/>
            <person name="Paez-Espino D."/>
            <person name="Jungbluth S."/>
            <person name="Walsh D.A."/>
            <person name="Denef V.J."/>
            <person name="McMahon K.D."/>
            <person name="Konstantinidis K.T."/>
            <person name="Eloe-Fadrosh E.A."/>
            <person name="Kyrpides N.C."/>
            <person name="Woyke T."/>
        </authorList>
    </citation>
    <scope>NUCLEOTIDE SEQUENCE</scope>
    <source>
        <strain evidence="1">GVMAG-M-3300009151-35</strain>
    </source>
</reference>
<evidence type="ECO:0000313" key="1">
    <source>
        <dbReference type="EMBL" id="QHT30636.1"/>
    </source>
</evidence>
<name>A0A6C0EN82_9ZZZZ</name>